<dbReference type="CDD" id="cd00075">
    <property type="entry name" value="HATPase"/>
    <property type="match status" value="1"/>
</dbReference>
<feature type="domain" description="HAMP" evidence="12">
    <location>
        <begin position="297"/>
        <end position="349"/>
    </location>
</feature>
<organism evidence="13 14">
    <name type="scientific">Methylomagnum ishizawai</name>
    <dbReference type="NCBI Taxonomy" id="1760988"/>
    <lineage>
        <taxon>Bacteria</taxon>
        <taxon>Pseudomonadati</taxon>
        <taxon>Pseudomonadota</taxon>
        <taxon>Gammaproteobacteria</taxon>
        <taxon>Methylococcales</taxon>
        <taxon>Methylococcaceae</taxon>
        <taxon>Methylomagnum</taxon>
    </lineage>
</organism>
<dbReference type="SUPFAM" id="SSF55874">
    <property type="entry name" value="ATPase domain of HSP90 chaperone/DNA topoisomerase II/histidine kinase"/>
    <property type="match status" value="1"/>
</dbReference>
<dbReference type="Gene3D" id="1.10.287.130">
    <property type="match status" value="1"/>
</dbReference>
<dbReference type="PROSITE" id="PS50885">
    <property type="entry name" value="HAMP"/>
    <property type="match status" value="1"/>
</dbReference>
<keyword evidence="9" id="KW-0902">Two-component regulatory system</keyword>
<dbReference type="InterPro" id="IPR036097">
    <property type="entry name" value="HisK_dim/P_sf"/>
</dbReference>
<evidence type="ECO:0000259" key="12">
    <source>
        <dbReference type="PROSITE" id="PS50885"/>
    </source>
</evidence>
<comment type="subcellular location">
    <subcellularLocation>
        <location evidence="2">Membrane</location>
    </subcellularLocation>
</comment>
<evidence type="ECO:0000313" key="13">
    <source>
        <dbReference type="EMBL" id="SMF93369.1"/>
    </source>
</evidence>
<name>A0A1Y6CRW4_9GAMM</name>
<evidence type="ECO:0000256" key="2">
    <source>
        <dbReference type="ARBA" id="ARBA00004370"/>
    </source>
</evidence>
<dbReference type="EC" id="2.7.13.3" evidence="3"/>
<dbReference type="SUPFAM" id="SSF47384">
    <property type="entry name" value="Homodimeric domain of signal transducing histidine kinase"/>
    <property type="match status" value="1"/>
</dbReference>
<comment type="catalytic activity">
    <reaction evidence="1">
        <text>ATP + protein L-histidine = ADP + protein N-phospho-L-histidine.</text>
        <dbReference type="EC" id="2.7.13.3"/>
    </reaction>
</comment>
<evidence type="ECO:0000256" key="7">
    <source>
        <dbReference type="ARBA" id="ARBA00022777"/>
    </source>
</evidence>
<evidence type="ECO:0000313" key="14">
    <source>
        <dbReference type="Proteomes" id="UP000192923"/>
    </source>
</evidence>
<dbReference type="PROSITE" id="PS50109">
    <property type="entry name" value="HIS_KIN"/>
    <property type="match status" value="1"/>
</dbReference>
<dbReference type="Gene3D" id="6.10.340.10">
    <property type="match status" value="1"/>
</dbReference>
<keyword evidence="10" id="KW-0472">Membrane</keyword>
<dbReference type="GO" id="GO:0005524">
    <property type="term" value="F:ATP binding"/>
    <property type="evidence" value="ECO:0007669"/>
    <property type="project" value="UniProtKB-KW"/>
</dbReference>
<evidence type="ECO:0000256" key="10">
    <source>
        <dbReference type="SAM" id="Phobius"/>
    </source>
</evidence>
<dbReference type="PANTHER" id="PTHR42878">
    <property type="entry name" value="TWO-COMPONENT HISTIDINE KINASE"/>
    <property type="match status" value="1"/>
</dbReference>
<dbReference type="STRING" id="1760988.SAMN02949497_0649"/>
<keyword evidence="14" id="KW-1185">Reference proteome</keyword>
<evidence type="ECO:0000256" key="3">
    <source>
        <dbReference type="ARBA" id="ARBA00012438"/>
    </source>
</evidence>
<protein>
    <recommendedName>
        <fullName evidence="3">histidine kinase</fullName>
        <ecNumber evidence="3">2.7.13.3</ecNumber>
    </recommendedName>
</protein>
<reference evidence="13 14" key="1">
    <citation type="submission" date="2016-12" db="EMBL/GenBank/DDBJ databases">
        <authorList>
            <person name="Song W.-J."/>
            <person name="Kurnit D.M."/>
        </authorList>
    </citation>
    <scope>NUCLEOTIDE SEQUENCE [LARGE SCALE GENOMIC DNA]</scope>
    <source>
        <strain evidence="13 14">175</strain>
    </source>
</reference>
<dbReference type="Pfam" id="PF02518">
    <property type="entry name" value="HATPase_c"/>
    <property type="match status" value="1"/>
</dbReference>
<dbReference type="GO" id="GO:0000155">
    <property type="term" value="F:phosphorelay sensor kinase activity"/>
    <property type="evidence" value="ECO:0007669"/>
    <property type="project" value="InterPro"/>
</dbReference>
<dbReference type="SUPFAM" id="SSF158472">
    <property type="entry name" value="HAMP domain-like"/>
    <property type="match status" value="1"/>
</dbReference>
<dbReference type="InterPro" id="IPR036890">
    <property type="entry name" value="HATPase_C_sf"/>
</dbReference>
<dbReference type="FunFam" id="1.10.287.130:FF:000001">
    <property type="entry name" value="Two-component sensor histidine kinase"/>
    <property type="match status" value="1"/>
</dbReference>
<feature type="domain" description="Histidine kinase" evidence="11">
    <location>
        <begin position="363"/>
        <end position="579"/>
    </location>
</feature>
<proteinExistence type="predicted"/>
<dbReference type="InterPro" id="IPR003594">
    <property type="entry name" value="HATPase_dom"/>
</dbReference>
<feature type="transmembrane region" description="Helical" evidence="10">
    <location>
        <begin position="272"/>
        <end position="296"/>
    </location>
</feature>
<accession>A0A1Y6CRW4</accession>
<keyword evidence="10" id="KW-1133">Transmembrane helix</keyword>
<dbReference type="InterPro" id="IPR050351">
    <property type="entry name" value="BphY/WalK/GraS-like"/>
</dbReference>
<dbReference type="Gene3D" id="3.30.565.10">
    <property type="entry name" value="Histidine kinase-like ATPase, C-terminal domain"/>
    <property type="match status" value="1"/>
</dbReference>
<dbReference type="Pfam" id="PF00672">
    <property type="entry name" value="HAMP"/>
    <property type="match status" value="1"/>
</dbReference>
<dbReference type="InterPro" id="IPR004358">
    <property type="entry name" value="Sig_transdc_His_kin-like_C"/>
</dbReference>
<dbReference type="PANTHER" id="PTHR42878:SF7">
    <property type="entry name" value="SENSOR HISTIDINE KINASE GLRK"/>
    <property type="match status" value="1"/>
</dbReference>
<dbReference type="InterPro" id="IPR005467">
    <property type="entry name" value="His_kinase_dom"/>
</dbReference>
<keyword evidence="6" id="KW-0547">Nucleotide-binding</keyword>
<dbReference type="PRINTS" id="PR00344">
    <property type="entry name" value="BCTRLSENSOR"/>
</dbReference>
<evidence type="ECO:0000256" key="5">
    <source>
        <dbReference type="ARBA" id="ARBA00022679"/>
    </source>
</evidence>
<dbReference type="Pfam" id="PF00512">
    <property type="entry name" value="HisKA"/>
    <property type="match status" value="1"/>
</dbReference>
<dbReference type="OrthoDB" id="9804645at2"/>
<dbReference type="AlphaFoldDB" id="A0A1Y6CRW4"/>
<keyword evidence="8" id="KW-0067">ATP-binding</keyword>
<evidence type="ECO:0000256" key="4">
    <source>
        <dbReference type="ARBA" id="ARBA00022553"/>
    </source>
</evidence>
<keyword evidence="4" id="KW-0597">Phosphoprotein</keyword>
<evidence type="ECO:0000256" key="9">
    <source>
        <dbReference type="ARBA" id="ARBA00023012"/>
    </source>
</evidence>
<dbReference type="InterPro" id="IPR003661">
    <property type="entry name" value="HisK_dim/P_dom"/>
</dbReference>
<sequence>MNLSFQARLALFFSALLVAAQAFILFAVYGLSRANVMERLGQELAYDERILHAFLTERGEGIASEARILVADFGFRAAASAADPETVRSALDNLNDRIRGHRALFVGLDGQVVADTAAQGRGAAFAYPAALVRAEEQGRATLFGFLDGVFHAWAVVPVRAPVTIGWVAIGLHIDQAYLGRFLDLAPPGLALSLIEPAAPHGYVLASSLPARARGELALWLGGPGGGEGSWPRRAELAGQSYLVAVRPLTGADRPVLAVLQLDLGSAMEPYTMLFYLVLGLSLFGLGAALLGGYALARQLARPVRDLASAGEGLMEGKLDAALPEGRGDELGRLAETFRRAGRMALEMGELKHKDRVRRELVAHVSHDLRSPLTALRGYLEAMSAQAAPLTPEERERYLAVAVRHSEQLGKLAQELFELARLECDESSFQPEAFPLAELLQDVAQKFELSARQRGVELRAGAGPELPWVRADLALVERVLTNLLDNALRHTPPGGRVWVEAEPGEGRIEVAVSDTGVGIAPEHLPRLFAWDSPLSRRGGGIAGGLGLILVGRIVALHGGTIRAESVPGRGSVFRFDLPRA</sequence>
<dbReference type="CDD" id="cd06225">
    <property type="entry name" value="HAMP"/>
    <property type="match status" value="1"/>
</dbReference>
<keyword evidence="7 13" id="KW-0418">Kinase</keyword>
<dbReference type="CDD" id="cd00082">
    <property type="entry name" value="HisKA"/>
    <property type="match status" value="1"/>
</dbReference>
<dbReference type="RefSeq" id="WP_085209889.1">
    <property type="nucleotide sequence ID" value="NZ_FXAM01000001.1"/>
</dbReference>
<dbReference type="GO" id="GO:0030295">
    <property type="term" value="F:protein kinase activator activity"/>
    <property type="evidence" value="ECO:0007669"/>
    <property type="project" value="TreeGrafter"/>
</dbReference>
<dbReference type="GO" id="GO:0016020">
    <property type="term" value="C:membrane"/>
    <property type="evidence" value="ECO:0007669"/>
    <property type="project" value="UniProtKB-SubCell"/>
</dbReference>
<evidence type="ECO:0000256" key="1">
    <source>
        <dbReference type="ARBA" id="ARBA00000085"/>
    </source>
</evidence>
<gene>
    <name evidence="13" type="ORF">SAMN02949497_0649</name>
</gene>
<dbReference type="SMART" id="SM00388">
    <property type="entry name" value="HisKA"/>
    <property type="match status" value="1"/>
</dbReference>
<keyword evidence="5" id="KW-0808">Transferase</keyword>
<dbReference type="SMART" id="SM00387">
    <property type="entry name" value="HATPase_c"/>
    <property type="match status" value="1"/>
</dbReference>
<keyword evidence="10" id="KW-0812">Transmembrane</keyword>
<dbReference type="InterPro" id="IPR003660">
    <property type="entry name" value="HAMP_dom"/>
</dbReference>
<dbReference type="GO" id="GO:0007234">
    <property type="term" value="P:osmosensory signaling via phosphorelay pathway"/>
    <property type="evidence" value="ECO:0007669"/>
    <property type="project" value="TreeGrafter"/>
</dbReference>
<dbReference type="GO" id="GO:0000156">
    <property type="term" value="F:phosphorelay response regulator activity"/>
    <property type="evidence" value="ECO:0007669"/>
    <property type="project" value="TreeGrafter"/>
</dbReference>
<evidence type="ECO:0000256" key="8">
    <source>
        <dbReference type="ARBA" id="ARBA00022840"/>
    </source>
</evidence>
<dbReference type="EMBL" id="FXAM01000001">
    <property type="protein sequence ID" value="SMF93369.1"/>
    <property type="molecule type" value="Genomic_DNA"/>
</dbReference>
<evidence type="ECO:0000256" key="6">
    <source>
        <dbReference type="ARBA" id="ARBA00022741"/>
    </source>
</evidence>
<evidence type="ECO:0000259" key="11">
    <source>
        <dbReference type="PROSITE" id="PS50109"/>
    </source>
</evidence>
<dbReference type="Proteomes" id="UP000192923">
    <property type="component" value="Unassembled WGS sequence"/>
</dbReference>